<evidence type="ECO:0008006" key="4">
    <source>
        <dbReference type="Google" id="ProtNLM"/>
    </source>
</evidence>
<protein>
    <recommendedName>
        <fullName evidence="4">Anti-sigma factor</fullName>
    </recommendedName>
</protein>
<feature type="transmembrane region" description="Helical" evidence="1">
    <location>
        <begin position="25"/>
        <end position="45"/>
    </location>
</feature>
<evidence type="ECO:0000256" key="1">
    <source>
        <dbReference type="SAM" id="Phobius"/>
    </source>
</evidence>
<keyword evidence="1" id="KW-0472">Membrane</keyword>
<proteinExistence type="predicted"/>
<sequence>MRYRHSYKGLQQRTSRSGARIPNHIHLWLMIGGFVVLFIVSVFFFRNTKPEKIVAATGILATTESSVAFSPVPPPTSDATLIGVSSQKAVGSAARLLENGTFHLNIRATLPGIDRESQFFQAWLVRPVPYDYFSAGELVTNDLGTFVLDWAGSADTDYNGYTDVVITLQTRNGDPDPQVHIVEGEFGK</sequence>
<reference evidence="2 3" key="1">
    <citation type="journal article" date="2016" name="Nat. Commun.">
        <title>Thousands of microbial genomes shed light on interconnected biogeochemical processes in an aquifer system.</title>
        <authorList>
            <person name="Anantharaman K."/>
            <person name="Brown C.T."/>
            <person name="Hug L.A."/>
            <person name="Sharon I."/>
            <person name="Castelle C.J."/>
            <person name="Probst A.J."/>
            <person name="Thomas B.C."/>
            <person name="Singh A."/>
            <person name="Wilkins M.J."/>
            <person name="Karaoz U."/>
            <person name="Brodie E.L."/>
            <person name="Williams K.H."/>
            <person name="Hubbard S.S."/>
            <person name="Banfield J.F."/>
        </authorList>
    </citation>
    <scope>NUCLEOTIDE SEQUENCE [LARGE SCALE GENOMIC DNA]</scope>
</reference>
<gene>
    <name evidence="2" type="ORF">A3I41_03295</name>
</gene>
<dbReference type="Proteomes" id="UP000176593">
    <property type="component" value="Unassembled WGS sequence"/>
</dbReference>
<name>A0A1F7VAG2_9BACT</name>
<keyword evidence="1" id="KW-1133">Transmembrane helix</keyword>
<evidence type="ECO:0000313" key="3">
    <source>
        <dbReference type="Proteomes" id="UP000176593"/>
    </source>
</evidence>
<dbReference type="EMBL" id="MGEQ01000003">
    <property type="protein sequence ID" value="OGL86954.1"/>
    <property type="molecule type" value="Genomic_DNA"/>
</dbReference>
<dbReference type="AlphaFoldDB" id="A0A1F7VAG2"/>
<evidence type="ECO:0000313" key="2">
    <source>
        <dbReference type="EMBL" id="OGL86954.1"/>
    </source>
</evidence>
<keyword evidence="1" id="KW-0812">Transmembrane</keyword>
<accession>A0A1F7VAG2</accession>
<comment type="caution">
    <text evidence="2">The sequence shown here is derived from an EMBL/GenBank/DDBJ whole genome shotgun (WGS) entry which is preliminary data.</text>
</comment>
<organism evidence="2 3">
    <name type="scientific">Candidatus Uhrbacteria bacterium RIFCSPLOWO2_02_FULL_48_18</name>
    <dbReference type="NCBI Taxonomy" id="1802408"/>
    <lineage>
        <taxon>Bacteria</taxon>
        <taxon>Candidatus Uhriibacteriota</taxon>
    </lineage>
</organism>